<evidence type="ECO:0000313" key="2">
    <source>
        <dbReference type="EMBL" id="EWS77397.1"/>
    </source>
</evidence>
<keyword evidence="1" id="KW-0812">Transmembrane</keyword>
<keyword evidence="1" id="KW-1133">Transmembrane helix</keyword>
<proteinExistence type="predicted"/>
<gene>
    <name evidence="2" type="ORF">AF72_11025</name>
</gene>
<dbReference type="KEGG" id="xtw:AB672_00150"/>
<keyword evidence="1" id="KW-0472">Membrane</keyword>
<accession>Z9JI13</accession>
<dbReference type="EMBL" id="JDSQ01000021">
    <property type="protein sequence ID" value="EWS77397.1"/>
    <property type="molecule type" value="Genomic_DNA"/>
</dbReference>
<evidence type="ECO:0000256" key="1">
    <source>
        <dbReference type="SAM" id="Phobius"/>
    </source>
</evidence>
<sequence>MVCAFNTSTGNAWVPVFSAMDGTAVMTSWSNVVPGLMAYSGVLNTSLAYTIAVLCIGDGVPESINRLLVSDRP</sequence>
<organism evidence="2 3">
    <name type="scientific">Xylella taiwanensis</name>
    <dbReference type="NCBI Taxonomy" id="1444770"/>
    <lineage>
        <taxon>Bacteria</taxon>
        <taxon>Pseudomonadati</taxon>
        <taxon>Pseudomonadota</taxon>
        <taxon>Gammaproteobacteria</taxon>
        <taxon>Lysobacterales</taxon>
        <taxon>Lysobacteraceae</taxon>
        <taxon>Xylella</taxon>
    </lineage>
</organism>
<reference evidence="2 3" key="1">
    <citation type="journal article" date="2014" name="Genome Announc.">
        <title>Draft Genome Sequence of Xylella fastidiosa Pear Leaf Scorch Strain in Taiwan.</title>
        <authorList>
            <person name="Su C.C."/>
            <person name="Deng W.L."/>
            <person name="Jan F.J."/>
            <person name="Chang C.J."/>
            <person name="Huang H."/>
            <person name="Chen J."/>
        </authorList>
    </citation>
    <scope>NUCLEOTIDE SEQUENCE [LARGE SCALE GENOMIC DNA]</scope>
    <source>
        <strain evidence="2 3">PLS229</strain>
    </source>
</reference>
<dbReference type="PATRIC" id="fig|1444770.3.peg.2608"/>
<comment type="caution">
    <text evidence="2">The sequence shown here is derived from an EMBL/GenBank/DDBJ whole genome shotgun (WGS) entry which is preliminary data.</text>
</comment>
<feature type="transmembrane region" description="Helical" evidence="1">
    <location>
        <begin position="36"/>
        <end position="57"/>
    </location>
</feature>
<dbReference type="Proteomes" id="UP000020406">
    <property type="component" value="Unassembled WGS sequence"/>
</dbReference>
<name>Z9JI13_9GAMM</name>
<dbReference type="AlphaFoldDB" id="Z9JI13"/>
<evidence type="ECO:0000313" key="3">
    <source>
        <dbReference type="Proteomes" id="UP000020406"/>
    </source>
</evidence>
<protein>
    <submittedName>
        <fullName evidence="2">Uncharacterized protein</fullName>
    </submittedName>
</protein>